<reference evidence="11" key="1">
    <citation type="journal article" date="2015" name="MBio">
        <title>Genome-Resolved Metagenomic Analysis Reveals Roles for Candidate Phyla and Other Microbial Community Members in Biogeochemical Transformations in Oil Reservoirs.</title>
        <authorList>
            <person name="Hu P."/>
            <person name="Tom L."/>
            <person name="Singh A."/>
            <person name="Thomas B.C."/>
            <person name="Baker B.J."/>
            <person name="Piceno Y.M."/>
            <person name="Andersen G.L."/>
            <person name="Banfield J.F."/>
        </authorList>
    </citation>
    <scope>NUCLEOTIDE SEQUENCE [LARGE SCALE GENOMIC DNA]</scope>
</reference>
<dbReference type="Proteomes" id="UP000053326">
    <property type="component" value="Unassembled WGS sequence"/>
</dbReference>
<feature type="signal peptide" evidence="8">
    <location>
        <begin position="1"/>
        <end position="22"/>
    </location>
</feature>
<dbReference type="InterPro" id="IPR025966">
    <property type="entry name" value="OppC_N"/>
</dbReference>
<dbReference type="Pfam" id="PF12911">
    <property type="entry name" value="OppC_N"/>
    <property type="match status" value="1"/>
</dbReference>
<dbReference type="GO" id="GO:0055085">
    <property type="term" value="P:transmembrane transport"/>
    <property type="evidence" value="ECO:0007669"/>
    <property type="project" value="InterPro"/>
</dbReference>
<proteinExistence type="inferred from homology"/>
<evidence type="ECO:0000256" key="8">
    <source>
        <dbReference type="SAM" id="SignalP"/>
    </source>
</evidence>
<dbReference type="EMBL" id="LGFO01000113">
    <property type="protein sequence ID" value="KUK36340.1"/>
    <property type="molecule type" value="Genomic_DNA"/>
</dbReference>
<dbReference type="SUPFAM" id="SSF161098">
    <property type="entry name" value="MetI-like"/>
    <property type="match status" value="1"/>
</dbReference>
<evidence type="ECO:0000256" key="4">
    <source>
        <dbReference type="ARBA" id="ARBA00022692"/>
    </source>
</evidence>
<keyword evidence="4 7" id="KW-0812">Transmembrane</keyword>
<dbReference type="CDD" id="cd06261">
    <property type="entry name" value="TM_PBP2"/>
    <property type="match status" value="1"/>
</dbReference>
<dbReference type="PROSITE" id="PS50928">
    <property type="entry name" value="ABC_TM1"/>
    <property type="match status" value="1"/>
</dbReference>
<dbReference type="InterPro" id="IPR000515">
    <property type="entry name" value="MetI-like"/>
</dbReference>
<evidence type="ECO:0000256" key="6">
    <source>
        <dbReference type="ARBA" id="ARBA00023136"/>
    </source>
</evidence>
<dbReference type="Pfam" id="PF00528">
    <property type="entry name" value="BPD_transp_1"/>
    <property type="match status" value="1"/>
</dbReference>
<keyword evidence="3" id="KW-1003">Cell membrane</keyword>
<sequence>MPKKVLFGACFLCLICLLAAFAPLISPDDPTATSLDRASQAPSFRHPFGTDDLGRDVWSRCLYGARVSLLVGFFVALITTLVGVTTGLVSGYCGGILDEILMRCVDIFNSLPNIVVYIVLLAYFKPGLANVVLVLALTGWTATARVIRSETLSLREREFVLAARALGASRGYLIFFHILPNVVAPMLVAATFSVAHAILAESTLSFLGLGIPPHEPSWGNIIMEEMDDLMAGVWWTVFFPGLALISTVLAVNSLGEGLKEMLEAGRGARNV</sequence>
<evidence type="ECO:0000256" key="5">
    <source>
        <dbReference type="ARBA" id="ARBA00022989"/>
    </source>
</evidence>
<dbReference type="AlphaFoldDB" id="A0A124FK76"/>
<evidence type="ECO:0000256" key="1">
    <source>
        <dbReference type="ARBA" id="ARBA00004651"/>
    </source>
</evidence>
<evidence type="ECO:0000259" key="9">
    <source>
        <dbReference type="PROSITE" id="PS50928"/>
    </source>
</evidence>
<keyword evidence="8" id="KW-0732">Signal</keyword>
<dbReference type="PANTHER" id="PTHR43386">
    <property type="entry name" value="OLIGOPEPTIDE TRANSPORT SYSTEM PERMEASE PROTEIN APPC"/>
    <property type="match status" value="1"/>
</dbReference>
<organism evidence="10 11">
    <name type="scientific">Thermacetogenium phaeum</name>
    <dbReference type="NCBI Taxonomy" id="85874"/>
    <lineage>
        <taxon>Bacteria</taxon>
        <taxon>Bacillati</taxon>
        <taxon>Bacillota</taxon>
        <taxon>Clostridia</taxon>
        <taxon>Thermoanaerobacterales</taxon>
        <taxon>Thermoanaerobacteraceae</taxon>
        <taxon>Thermacetogenium</taxon>
    </lineage>
</organism>
<evidence type="ECO:0000313" key="11">
    <source>
        <dbReference type="Proteomes" id="UP000053326"/>
    </source>
</evidence>
<comment type="similarity">
    <text evidence="7">Belongs to the binding-protein-dependent transport system permease family.</text>
</comment>
<dbReference type="Gene3D" id="1.10.3720.10">
    <property type="entry name" value="MetI-like"/>
    <property type="match status" value="1"/>
</dbReference>
<evidence type="ECO:0000256" key="7">
    <source>
        <dbReference type="RuleBase" id="RU363032"/>
    </source>
</evidence>
<evidence type="ECO:0000256" key="2">
    <source>
        <dbReference type="ARBA" id="ARBA00022448"/>
    </source>
</evidence>
<feature type="transmembrane region" description="Helical" evidence="7">
    <location>
        <begin position="67"/>
        <end position="88"/>
    </location>
</feature>
<feature type="domain" description="ABC transmembrane type-1" evidence="9">
    <location>
        <begin position="65"/>
        <end position="255"/>
    </location>
</feature>
<protein>
    <submittedName>
        <fullName evidence="10">Oligopeptide transport system permease protein AppC</fullName>
    </submittedName>
</protein>
<comment type="subcellular location">
    <subcellularLocation>
        <location evidence="1 7">Cell membrane</location>
        <topology evidence="1 7">Multi-pass membrane protein</topology>
    </subcellularLocation>
</comment>
<dbReference type="GO" id="GO:0005886">
    <property type="term" value="C:plasma membrane"/>
    <property type="evidence" value="ECO:0007669"/>
    <property type="project" value="UniProtKB-SubCell"/>
</dbReference>
<keyword evidence="2 7" id="KW-0813">Transport</keyword>
<name>A0A124FK76_9THEO</name>
<dbReference type="PANTHER" id="PTHR43386:SF1">
    <property type="entry name" value="D,D-DIPEPTIDE TRANSPORT SYSTEM PERMEASE PROTEIN DDPC-RELATED"/>
    <property type="match status" value="1"/>
</dbReference>
<keyword evidence="6 7" id="KW-0472">Membrane</keyword>
<evidence type="ECO:0000313" key="10">
    <source>
        <dbReference type="EMBL" id="KUK36340.1"/>
    </source>
</evidence>
<dbReference type="InterPro" id="IPR050366">
    <property type="entry name" value="BP-dependent_transpt_permease"/>
</dbReference>
<comment type="caution">
    <text evidence="10">The sequence shown here is derived from an EMBL/GenBank/DDBJ whole genome shotgun (WGS) entry which is preliminary data.</text>
</comment>
<dbReference type="InterPro" id="IPR035906">
    <property type="entry name" value="MetI-like_sf"/>
</dbReference>
<feature type="transmembrane region" description="Helical" evidence="7">
    <location>
        <begin position="232"/>
        <end position="251"/>
    </location>
</feature>
<feature type="chain" id="PRO_5038660627" evidence="8">
    <location>
        <begin position="23"/>
        <end position="271"/>
    </location>
</feature>
<accession>A0A124FK76</accession>
<keyword evidence="5 7" id="KW-1133">Transmembrane helix</keyword>
<evidence type="ECO:0000256" key="3">
    <source>
        <dbReference type="ARBA" id="ARBA00022475"/>
    </source>
</evidence>
<gene>
    <name evidence="10" type="ORF">XD66_0951</name>
</gene>